<dbReference type="FunFam" id="3.40.50.720:FF:000084">
    <property type="entry name" value="Short-chain dehydrogenase reductase"/>
    <property type="match status" value="1"/>
</dbReference>
<evidence type="ECO:0000313" key="4">
    <source>
        <dbReference type="EMBL" id="ATW01300.1"/>
    </source>
</evidence>
<organism evidence="4">
    <name type="scientific">Claviceps gigantea</name>
    <dbReference type="NCBI Taxonomy" id="89175"/>
    <lineage>
        <taxon>Eukaryota</taxon>
        <taxon>Fungi</taxon>
        <taxon>Dikarya</taxon>
        <taxon>Ascomycota</taxon>
        <taxon>Pezizomycotina</taxon>
        <taxon>Sordariomycetes</taxon>
        <taxon>Hypocreomycetidae</taxon>
        <taxon>Hypocreales</taxon>
        <taxon>Clavicipitaceae</taxon>
        <taxon>Claviceps</taxon>
    </lineage>
</organism>
<name>A0A2H4P5A4_9HYPO</name>
<reference evidence="4" key="1">
    <citation type="submission" date="2017-04" db="EMBL/GenBank/DDBJ databases">
        <title>Claviceps gigantea ergot alkaloid gene cluster.</title>
        <authorList>
            <person name="Panaccione D.G."/>
            <person name="Bragg P.E."/>
        </authorList>
    </citation>
    <scope>NUCLEOTIDE SEQUENCE</scope>
    <source>
        <strain evidence="4">SP1</strain>
    </source>
</reference>
<accession>A0A2H4P5A4</accession>
<dbReference type="AlphaFoldDB" id="A0A2H4P5A4"/>
<dbReference type="EMBL" id="KY906251">
    <property type="protein sequence ID" value="ATW01300.1"/>
    <property type="molecule type" value="Genomic_DNA"/>
</dbReference>
<evidence type="ECO:0000256" key="3">
    <source>
        <dbReference type="ARBA" id="ARBA00023002"/>
    </source>
</evidence>
<sequence length="261" mass="27969">MSTVSGKIFAVTGGASGIGAATCRLLAERGAAVICLADLNSSEFVSMQDSIAHISPSTLIQCTKVDVTSAEEVHLWLHRIVSTHGDLHGAANVAGIAQGAGLRATPTILEENDAEWRHVFDVNLNGVFYATREQVRAMKDLPRRHRSIVNISSIAAFSHLPDVYAYGTSKNACAYLTACIAANVFQSGIRVNCVSPGITNTPMLPQFEPQAKSLDDIHTLYQDQGYEILEAEDVARTIVWLLSDDSRPVYGANINVGACAP</sequence>
<dbReference type="PANTHER" id="PTHR43180:SF63">
    <property type="entry name" value="DEHYDROGENASE_REDUCTASE FAMILY PROTEIN, PUTATIVE (AFU_ORTHOLOGUE AFUA_6G03520)-RELATED"/>
    <property type="match status" value="1"/>
</dbReference>
<dbReference type="Gene3D" id="3.40.50.720">
    <property type="entry name" value="NAD(P)-binding Rossmann-like Domain"/>
    <property type="match status" value="1"/>
</dbReference>
<dbReference type="GO" id="GO:0016491">
    <property type="term" value="F:oxidoreductase activity"/>
    <property type="evidence" value="ECO:0007669"/>
    <property type="project" value="UniProtKB-KW"/>
</dbReference>
<comment type="similarity">
    <text evidence="1">Belongs to the short-chain dehydrogenases/reductases (SDR) family.</text>
</comment>
<evidence type="ECO:0000256" key="2">
    <source>
        <dbReference type="ARBA" id="ARBA00022857"/>
    </source>
</evidence>
<dbReference type="PRINTS" id="PR00081">
    <property type="entry name" value="GDHRDH"/>
</dbReference>
<dbReference type="InterPro" id="IPR002347">
    <property type="entry name" value="SDR_fam"/>
</dbReference>
<keyword evidence="2" id="KW-0521">NADP</keyword>
<keyword evidence="3" id="KW-0560">Oxidoreductase</keyword>
<dbReference type="PANTHER" id="PTHR43180">
    <property type="entry name" value="3-OXOACYL-(ACYL-CARRIER-PROTEIN) REDUCTASE (AFU_ORTHOLOGUE AFUA_6G11210)"/>
    <property type="match status" value="1"/>
</dbReference>
<evidence type="ECO:0000256" key="1">
    <source>
        <dbReference type="ARBA" id="ARBA00006484"/>
    </source>
</evidence>
<dbReference type="CDD" id="cd05233">
    <property type="entry name" value="SDR_c"/>
    <property type="match status" value="1"/>
</dbReference>
<protein>
    <submittedName>
        <fullName evidence="4">EasD</fullName>
    </submittedName>
</protein>
<dbReference type="InterPro" id="IPR036291">
    <property type="entry name" value="NAD(P)-bd_dom_sf"/>
</dbReference>
<proteinExistence type="inferred from homology"/>
<dbReference type="Pfam" id="PF13561">
    <property type="entry name" value="adh_short_C2"/>
    <property type="match status" value="1"/>
</dbReference>
<dbReference type="SUPFAM" id="SSF51735">
    <property type="entry name" value="NAD(P)-binding Rossmann-fold domains"/>
    <property type="match status" value="1"/>
</dbReference>